<dbReference type="GO" id="GO:0046657">
    <property type="term" value="P:folic acid catabolic process"/>
    <property type="evidence" value="ECO:0007669"/>
    <property type="project" value="TreeGrafter"/>
</dbReference>
<protein>
    <recommendedName>
        <fullName evidence="1">Peptidase M20 domain-containing protein 2</fullName>
    </recommendedName>
</protein>
<dbReference type="GO" id="GO:0005737">
    <property type="term" value="C:cytoplasm"/>
    <property type="evidence" value="ECO:0007669"/>
    <property type="project" value="TreeGrafter"/>
</dbReference>
<dbReference type="InterPro" id="IPR036264">
    <property type="entry name" value="Bact_exopeptidase_dim_dom"/>
</dbReference>
<dbReference type="PANTHER" id="PTHR30575">
    <property type="entry name" value="PEPTIDASE M20"/>
    <property type="match status" value="1"/>
</dbReference>
<reference evidence="3 4" key="1">
    <citation type="journal article" date="2010" name="Stand. Genomic Sci.">
        <title>Complete genome sequence of Aminobacterium colombiense type strain (ALA-1).</title>
        <authorList>
            <person name="Chertkov O."/>
            <person name="Sikorski J."/>
            <person name="Brambilla E."/>
            <person name="Lapidus A."/>
            <person name="Copeland A."/>
            <person name="Glavina Del Rio T."/>
            <person name="Nolan M."/>
            <person name="Lucas S."/>
            <person name="Tice H."/>
            <person name="Cheng J.F."/>
            <person name="Han C."/>
            <person name="Detter J.C."/>
            <person name="Bruce D."/>
            <person name="Tapia R."/>
            <person name="Goodwin L."/>
            <person name="Pitluck S."/>
            <person name="Liolios K."/>
            <person name="Ivanova N."/>
            <person name="Mavromatis K."/>
            <person name="Ovchinnikova G."/>
            <person name="Pati A."/>
            <person name="Chen A."/>
            <person name="Palaniappan K."/>
            <person name="Land M."/>
            <person name="Hauser L."/>
            <person name="Chang Y.J."/>
            <person name="Jeffries C.D."/>
            <person name="Spring S."/>
            <person name="Rohde M."/>
            <person name="Goker M."/>
            <person name="Bristow J."/>
            <person name="Eisen J.A."/>
            <person name="Markowitz V."/>
            <person name="Hugenholtz P."/>
            <person name="Kyrpides N.C."/>
            <person name="Klenk H.P."/>
        </authorList>
    </citation>
    <scope>NUCLEOTIDE SEQUENCE [LARGE SCALE GENOMIC DNA]</scope>
    <source>
        <strain evidence="4">DSM 12261 / ALA-1</strain>
    </source>
</reference>
<evidence type="ECO:0000259" key="2">
    <source>
        <dbReference type="Pfam" id="PF07687"/>
    </source>
</evidence>
<dbReference type="RefSeq" id="WP_013048991.1">
    <property type="nucleotide sequence ID" value="NC_014011.1"/>
</dbReference>
<dbReference type="InterPro" id="IPR011650">
    <property type="entry name" value="Peptidase_M20_dimer"/>
</dbReference>
<dbReference type="GO" id="GO:0016805">
    <property type="term" value="F:dipeptidase activity"/>
    <property type="evidence" value="ECO:0007669"/>
    <property type="project" value="InterPro"/>
</dbReference>
<dbReference type="FunFam" id="3.30.70.360:FF:000004">
    <property type="entry name" value="Peptidase M20 domain-containing protein 2"/>
    <property type="match status" value="1"/>
</dbReference>
<keyword evidence="4" id="KW-1185">Reference proteome</keyword>
<dbReference type="AlphaFoldDB" id="D5EGP6"/>
<dbReference type="KEGG" id="aco:Amico_1612"/>
<dbReference type="SUPFAM" id="SSF53187">
    <property type="entry name" value="Zn-dependent exopeptidases"/>
    <property type="match status" value="1"/>
</dbReference>
<dbReference type="InterPro" id="IPR002933">
    <property type="entry name" value="Peptidase_M20"/>
</dbReference>
<feature type="domain" description="Peptidase M20 dimerisation" evidence="2">
    <location>
        <begin position="174"/>
        <end position="258"/>
    </location>
</feature>
<dbReference type="OrthoDB" id="9781032at2"/>
<accession>D5EGP6</accession>
<organism evidence="3 4">
    <name type="scientific">Aminobacterium colombiense (strain DSM 12261 / ALA-1)</name>
    <dbReference type="NCBI Taxonomy" id="572547"/>
    <lineage>
        <taxon>Bacteria</taxon>
        <taxon>Thermotogati</taxon>
        <taxon>Synergistota</taxon>
        <taxon>Synergistia</taxon>
        <taxon>Synergistales</taxon>
        <taxon>Aminobacteriaceae</taxon>
        <taxon>Aminobacterium</taxon>
    </lineage>
</organism>
<sequence length="388" mass="42905">MKNYSDYTDLIDEAIEKNIDPVWDLNLYMASHPELGGQEYEASRRMKDMLEKSGFAITYPYCNIPTSFNAQRGQRGPSVALLAEYDALPEIGHGCGHCLHGGMTLLAGLALSPLLERIPGILYVIGTPSEETNGAKVTLAKNGVFDSMDLAMMIHCNDTTNYVQYRSLAMDAIEFTFKGQTAHAAGAPWEGRNALNGVQLFFHAIDMLRQHVKPTVRMHGIISHGGEAPNIVPDRASAKFYFRAMERTYLDRVLEKAFNCAKGAAMASETSIQWENVEFSFDEMRPNHTAEEMMEEIFKECGVDTVSAPGPGGSSDMGNVSQHCPALQPLLAITQVPTPHHTRAFAEAVTTPEARETLKTGARILARAALRTFLDSFFREEMRAEFLS</sequence>
<evidence type="ECO:0000313" key="4">
    <source>
        <dbReference type="Proteomes" id="UP000002366"/>
    </source>
</evidence>
<evidence type="ECO:0000256" key="1">
    <source>
        <dbReference type="PIRNR" id="PIRNR037226"/>
    </source>
</evidence>
<dbReference type="HOGENOM" id="CLU_031812_1_0_0"/>
<dbReference type="eggNOG" id="COG1473">
    <property type="taxonomic scope" value="Bacteria"/>
</dbReference>
<dbReference type="Proteomes" id="UP000002366">
    <property type="component" value="Chromosome"/>
</dbReference>
<proteinExistence type="inferred from homology"/>
<dbReference type="SUPFAM" id="SSF55031">
    <property type="entry name" value="Bacterial exopeptidase dimerisation domain"/>
    <property type="match status" value="1"/>
</dbReference>
<dbReference type="Pfam" id="PF07687">
    <property type="entry name" value="M20_dimer"/>
    <property type="match status" value="1"/>
</dbReference>
<keyword evidence="3" id="KW-0378">Hydrolase</keyword>
<dbReference type="Gene3D" id="3.30.70.360">
    <property type="match status" value="1"/>
</dbReference>
<dbReference type="CDD" id="cd05672">
    <property type="entry name" value="M20_ACY1L2-like"/>
    <property type="match status" value="1"/>
</dbReference>
<dbReference type="NCBIfam" id="TIGR01891">
    <property type="entry name" value="amidohydrolases"/>
    <property type="match status" value="1"/>
</dbReference>
<dbReference type="GO" id="GO:0071713">
    <property type="term" value="F:para-aminobenzoyl-glutamate hydrolase activity"/>
    <property type="evidence" value="ECO:0007669"/>
    <property type="project" value="TreeGrafter"/>
</dbReference>
<evidence type="ECO:0000313" key="3">
    <source>
        <dbReference type="EMBL" id="ADE57728.1"/>
    </source>
</evidence>
<dbReference type="InterPro" id="IPR052030">
    <property type="entry name" value="Peptidase_M20/M20A_hydrolases"/>
</dbReference>
<comment type="similarity">
    <text evidence="1">Belongs to the peptidase M20A family.</text>
</comment>
<dbReference type="Pfam" id="PF01546">
    <property type="entry name" value="Peptidase_M20"/>
    <property type="match status" value="1"/>
</dbReference>
<dbReference type="EMBL" id="CP001997">
    <property type="protein sequence ID" value="ADE57728.1"/>
    <property type="molecule type" value="Genomic_DNA"/>
</dbReference>
<dbReference type="PIRSF" id="PIRSF037226">
    <property type="entry name" value="Amidohydrolase_ACY1L2_prd"/>
    <property type="match status" value="1"/>
</dbReference>
<dbReference type="InterPro" id="IPR017144">
    <property type="entry name" value="Xaa-Arg_dipeptidase"/>
</dbReference>
<dbReference type="Gene3D" id="3.40.630.10">
    <property type="entry name" value="Zn peptidases"/>
    <property type="match status" value="1"/>
</dbReference>
<gene>
    <name evidence="3" type="ordered locus">Amico_1612</name>
</gene>
<dbReference type="PANTHER" id="PTHR30575:SF0">
    <property type="entry name" value="XAA-ARG DIPEPTIDASE"/>
    <property type="match status" value="1"/>
</dbReference>
<name>D5EGP6_AMICL</name>
<dbReference type="InterPro" id="IPR017439">
    <property type="entry name" value="Amidohydrolase"/>
</dbReference>